<keyword evidence="4" id="KW-0449">Lipoprotein</keyword>
<dbReference type="Pfam" id="PF00071">
    <property type="entry name" value="Ras"/>
    <property type="match status" value="2"/>
</dbReference>
<comment type="function">
    <text evidence="5">Protein transport. Probably involved in vesicular traffic from ER to Golgi.</text>
</comment>
<comment type="caution">
    <text evidence="8">The sequence shown here is derived from an EMBL/GenBank/DDBJ whole genome shotgun (WGS) entry which is preliminary data.</text>
</comment>
<dbReference type="GO" id="GO:0003924">
    <property type="term" value="F:GTPase activity"/>
    <property type="evidence" value="ECO:0007669"/>
    <property type="project" value="InterPro"/>
</dbReference>
<gene>
    <name evidence="8" type="ORF">M0811_01751</name>
</gene>
<dbReference type="OrthoDB" id="9989112at2759"/>
<evidence type="ECO:0000313" key="8">
    <source>
        <dbReference type="EMBL" id="KAJ5070770.1"/>
    </source>
</evidence>
<dbReference type="PROSITE" id="PS51420">
    <property type="entry name" value="RHO"/>
    <property type="match status" value="1"/>
</dbReference>
<keyword evidence="9" id="KW-1185">Reference proteome</keyword>
<evidence type="ECO:0000256" key="2">
    <source>
        <dbReference type="ARBA" id="ARBA00022741"/>
    </source>
</evidence>
<dbReference type="FunFam" id="3.40.50.300:FF:001018">
    <property type="entry name" value="Rab family GTPase"/>
    <property type="match status" value="1"/>
</dbReference>
<name>A0A9Q0LF78_ANAIG</name>
<evidence type="ECO:0000256" key="1">
    <source>
        <dbReference type="ARBA" id="ARBA00006270"/>
    </source>
</evidence>
<evidence type="ECO:0000256" key="3">
    <source>
        <dbReference type="ARBA" id="ARBA00023134"/>
    </source>
</evidence>
<dbReference type="PROSITE" id="PS51419">
    <property type="entry name" value="RAB"/>
    <property type="match status" value="2"/>
</dbReference>
<evidence type="ECO:0000256" key="7">
    <source>
        <dbReference type="ARBA" id="ARBA00081865"/>
    </source>
</evidence>
<dbReference type="EMBL" id="JAPDFW010000092">
    <property type="protein sequence ID" value="KAJ5070770.1"/>
    <property type="molecule type" value="Genomic_DNA"/>
</dbReference>
<dbReference type="InterPro" id="IPR027417">
    <property type="entry name" value="P-loop_NTPase"/>
</dbReference>
<protein>
    <recommendedName>
        <fullName evidence="6">Ras-related protein Rab-1</fullName>
    </recommendedName>
    <alternativeName>
        <fullName evidence="7">Small GTP-binding protein rab1</fullName>
    </alternativeName>
</protein>
<dbReference type="OMA" id="YWHSEFL"/>
<evidence type="ECO:0000256" key="6">
    <source>
        <dbReference type="ARBA" id="ARBA00067099"/>
    </source>
</evidence>
<accession>A0A9Q0LF78</accession>
<keyword evidence="3" id="KW-0342">GTP-binding</keyword>
<dbReference type="SMART" id="SM00173">
    <property type="entry name" value="RAS"/>
    <property type="match status" value="1"/>
</dbReference>
<dbReference type="Gene3D" id="3.40.50.300">
    <property type="entry name" value="P-loop containing nucleotide triphosphate hydrolases"/>
    <property type="match status" value="2"/>
</dbReference>
<organism evidence="8 9">
    <name type="scientific">Anaeramoeba ignava</name>
    <name type="common">Anaerobic marine amoeba</name>
    <dbReference type="NCBI Taxonomy" id="1746090"/>
    <lineage>
        <taxon>Eukaryota</taxon>
        <taxon>Metamonada</taxon>
        <taxon>Anaeramoebidae</taxon>
        <taxon>Anaeramoeba</taxon>
    </lineage>
</organism>
<evidence type="ECO:0000256" key="5">
    <source>
        <dbReference type="ARBA" id="ARBA00053444"/>
    </source>
</evidence>
<dbReference type="SMART" id="SM00174">
    <property type="entry name" value="RHO"/>
    <property type="match status" value="1"/>
</dbReference>
<dbReference type="PRINTS" id="PR00449">
    <property type="entry name" value="RASTRNSFRMNG"/>
</dbReference>
<dbReference type="SUPFAM" id="SSF52540">
    <property type="entry name" value="P-loop containing nucleoside triphosphate hydrolases"/>
    <property type="match status" value="2"/>
</dbReference>
<dbReference type="PANTHER" id="PTHR47980">
    <property type="entry name" value="LD44762P"/>
    <property type="match status" value="1"/>
</dbReference>
<comment type="similarity">
    <text evidence="1">Belongs to the small GTPase superfamily. Rab family.</text>
</comment>
<dbReference type="SMART" id="SM00175">
    <property type="entry name" value="RAB"/>
    <property type="match status" value="2"/>
</dbReference>
<dbReference type="NCBIfam" id="TIGR00231">
    <property type="entry name" value="small_GTP"/>
    <property type="match status" value="2"/>
</dbReference>
<dbReference type="FunFam" id="3.40.50.300:FF:001447">
    <property type="entry name" value="Ras-related protein Rab-1B"/>
    <property type="match status" value="1"/>
</dbReference>
<dbReference type="Proteomes" id="UP001149090">
    <property type="component" value="Unassembled WGS sequence"/>
</dbReference>
<dbReference type="AlphaFoldDB" id="A0A9Q0LF78"/>
<dbReference type="PROSITE" id="PS51421">
    <property type="entry name" value="RAS"/>
    <property type="match status" value="1"/>
</dbReference>
<dbReference type="InterPro" id="IPR001806">
    <property type="entry name" value="Small_GTPase"/>
</dbReference>
<sequence length="324" mass="37570">MNYQTDYDYLFKILLLGDTGVGKSCLILRYTDGTYTDAFISTIGIDFKIKRFELNEKQFKLQIWDPSGSERFRTITRGYYRGAHGIILIYDVTNQNSFDNLKTWIKEIQEKASDDVNVMLIGTKSDLVSQRVIDTETGKKLAEQLGYSFFETSSKENINIDEAFESLTNQIYQRIKQIPQQKPIPTPIKKVEEKKGFGDHGVGKSSLSLRYFEDKFQDSYISTIGVDFKLKTIEMNEKIFKFLVWDYQPTERFRPIPSSYYRGAHGIMILYDTTNQQSFDNIKKWIKQIQDYAKNDVNIILIGTKIDLVSQKVIDTETGEKLAE</sequence>
<keyword evidence="2" id="KW-0547">Nucleotide-binding</keyword>
<dbReference type="InterPro" id="IPR050305">
    <property type="entry name" value="Small_GTPase_Rab"/>
</dbReference>
<evidence type="ECO:0000313" key="9">
    <source>
        <dbReference type="Proteomes" id="UP001149090"/>
    </source>
</evidence>
<dbReference type="GO" id="GO:0005525">
    <property type="term" value="F:GTP binding"/>
    <property type="evidence" value="ECO:0007669"/>
    <property type="project" value="UniProtKB-KW"/>
</dbReference>
<dbReference type="SMART" id="SM00176">
    <property type="entry name" value="RAN"/>
    <property type="match status" value="1"/>
</dbReference>
<dbReference type="InterPro" id="IPR005225">
    <property type="entry name" value="Small_GTP-bd"/>
</dbReference>
<proteinExistence type="inferred from homology"/>
<reference evidence="8" key="1">
    <citation type="submission" date="2022-10" db="EMBL/GenBank/DDBJ databases">
        <title>Novel sulphate-reducing endosymbionts in the free-living metamonad Anaeramoeba.</title>
        <authorList>
            <person name="Jerlstrom-Hultqvist J."/>
            <person name="Cepicka I."/>
            <person name="Gallot-Lavallee L."/>
            <person name="Salas-Leiva D."/>
            <person name="Curtis B.A."/>
            <person name="Zahonova K."/>
            <person name="Pipaliya S."/>
            <person name="Dacks J."/>
            <person name="Roger A.J."/>
        </authorList>
    </citation>
    <scope>NUCLEOTIDE SEQUENCE</scope>
    <source>
        <strain evidence="8">BMAN</strain>
    </source>
</reference>
<evidence type="ECO:0000256" key="4">
    <source>
        <dbReference type="ARBA" id="ARBA00023288"/>
    </source>
</evidence>